<dbReference type="SUPFAM" id="SSF55136">
    <property type="entry name" value="Probable bacterial effector-binding domain"/>
    <property type="match status" value="1"/>
</dbReference>
<organism evidence="2 3">
    <name type="scientific">Lactuca virosa</name>
    <dbReference type="NCBI Taxonomy" id="75947"/>
    <lineage>
        <taxon>Eukaryota</taxon>
        <taxon>Viridiplantae</taxon>
        <taxon>Streptophyta</taxon>
        <taxon>Embryophyta</taxon>
        <taxon>Tracheophyta</taxon>
        <taxon>Spermatophyta</taxon>
        <taxon>Magnoliopsida</taxon>
        <taxon>eudicotyledons</taxon>
        <taxon>Gunneridae</taxon>
        <taxon>Pentapetalae</taxon>
        <taxon>asterids</taxon>
        <taxon>campanulids</taxon>
        <taxon>Asterales</taxon>
        <taxon>Asteraceae</taxon>
        <taxon>Cichorioideae</taxon>
        <taxon>Cichorieae</taxon>
        <taxon>Lactucinae</taxon>
        <taxon>Lactuca</taxon>
    </lineage>
</organism>
<dbReference type="AlphaFoldDB" id="A0AAU9NSK1"/>
<dbReference type="InterPro" id="IPR011256">
    <property type="entry name" value="Reg_factor_effector_dom_sf"/>
</dbReference>
<keyword evidence="3" id="KW-1185">Reference proteome</keyword>
<dbReference type="PANTHER" id="PTHR11220:SF54">
    <property type="entry name" value="OS02G0533200 PROTEIN"/>
    <property type="match status" value="1"/>
</dbReference>
<protein>
    <submittedName>
        <fullName evidence="2">Uncharacterized protein</fullName>
    </submittedName>
</protein>
<dbReference type="EMBL" id="CAKMRJ010005412">
    <property type="protein sequence ID" value="CAH1440858.1"/>
    <property type="molecule type" value="Genomic_DNA"/>
</dbReference>
<evidence type="ECO:0000313" key="2">
    <source>
        <dbReference type="EMBL" id="CAH1440858.1"/>
    </source>
</evidence>
<proteinExistence type="inferred from homology"/>
<evidence type="ECO:0000256" key="1">
    <source>
        <dbReference type="ARBA" id="ARBA00009817"/>
    </source>
</evidence>
<comment type="similarity">
    <text evidence="1">Belongs to the HEBP family.</text>
</comment>
<dbReference type="Gene3D" id="3.20.80.10">
    <property type="entry name" value="Regulatory factor, effector binding domain"/>
    <property type="match status" value="1"/>
</dbReference>
<name>A0AAU9NSK1_9ASTR</name>
<dbReference type="PANTHER" id="PTHR11220">
    <property type="entry name" value="HEME-BINDING PROTEIN-RELATED"/>
    <property type="match status" value="1"/>
</dbReference>
<accession>A0AAU9NSK1</accession>
<dbReference type="Proteomes" id="UP001157418">
    <property type="component" value="Unassembled WGS sequence"/>
</dbReference>
<dbReference type="InterPro" id="IPR006917">
    <property type="entry name" value="SOUL_heme-bd"/>
</dbReference>
<sequence>MLEDEDKSKMSFVMPSKYGFKLPLPKKSVVTIKEMLGRTVAVVAFSGFVTDEDVVHRESTLRNNLKSDSQYKVKSGASVGNVWKHYSIELGIIHFDLKPEFDTTPTTHPPCGCRYLQPCTKLIKFYRTLLL</sequence>
<dbReference type="Pfam" id="PF04832">
    <property type="entry name" value="SOUL"/>
    <property type="match status" value="1"/>
</dbReference>
<comment type="caution">
    <text evidence="2">The sequence shown here is derived from an EMBL/GenBank/DDBJ whole genome shotgun (WGS) entry which is preliminary data.</text>
</comment>
<gene>
    <name evidence="2" type="ORF">LVIROSA_LOCUS26964</name>
</gene>
<reference evidence="2 3" key="1">
    <citation type="submission" date="2022-01" db="EMBL/GenBank/DDBJ databases">
        <authorList>
            <person name="Xiong W."/>
            <person name="Schranz E."/>
        </authorList>
    </citation>
    <scope>NUCLEOTIDE SEQUENCE [LARGE SCALE GENOMIC DNA]</scope>
</reference>
<evidence type="ECO:0000313" key="3">
    <source>
        <dbReference type="Proteomes" id="UP001157418"/>
    </source>
</evidence>